<protein>
    <submittedName>
        <fullName evidence="3">Uncharacterized protein</fullName>
    </submittedName>
</protein>
<sequence>MPAIKALATIALALAATPMATTVTHAQGVGVAPGGSTANTTGIGSGLGDPRGTGPHYPNGTTQPVLPPPPPPGGYNPSLPPVPSFSTSSRPPSYPQPTAPFGPPVSGPSTSGASLPALALPAAPVSDLSFLKGCWRTDVFQYSNQPGVSTYCFDAQGRGRFLYKRLNQPDYACQATAQADYVGPQLRFHTSNMTCSDGRSAYPANLDCAGGGSGEAAQCTSTAETQAGAETWSVHLRRIR</sequence>
<accession>A0A1T4THR0</accession>
<feature type="compositionally biased region" description="Pro residues" evidence="1">
    <location>
        <begin position="92"/>
        <end position="106"/>
    </location>
</feature>
<feature type="compositionally biased region" description="Pro residues" evidence="1">
    <location>
        <begin position="65"/>
        <end position="83"/>
    </location>
</feature>
<dbReference type="Proteomes" id="UP000190092">
    <property type="component" value="Unassembled WGS sequence"/>
</dbReference>
<dbReference type="EMBL" id="FUWJ01000018">
    <property type="protein sequence ID" value="SKA39993.1"/>
    <property type="molecule type" value="Genomic_DNA"/>
</dbReference>
<evidence type="ECO:0000256" key="1">
    <source>
        <dbReference type="SAM" id="MobiDB-lite"/>
    </source>
</evidence>
<proteinExistence type="predicted"/>
<dbReference type="RefSeq" id="WP_139374195.1">
    <property type="nucleotide sequence ID" value="NZ_FUWJ01000018.1"/>
</dbReference>
<keyword evidence="2" id="KW-0732">Signal</keyword>
<reference evidence="4" key="1">
    <citation type="submission" date="2017-02" db="EMBL/GenBank/DDBJ databases">
        <authorList>
            <person name="Varghese N."/>
            <person name="Submissions S."/>
        </authorList>
    </citation>
    <scope>NUCLEOTIDE SEQUENCE [LARGE SCALE GENOMIC DNA]</scope>
    <source>
        <strain evidence="4">ATCC 27094</strain>
    </source>
</reference>
<dbReference type="OrthoDB" id="7874126at2"/>
<dbReference type="STRING" id="225324.SAMN02745126_06298"/>
<evidence type="ECO:0000313" key="4">
    <source>
        <dbReference type="Proteomes" id="UP000190092"/>
    </source>
</evidence>
<feature type="region of interest" description="Disordered" evidence="1">
    <location>
        <begin position="29"/>
        <end position="112"/>
    </location>
</feature>
<name>A0A1T4THR0_9HYPH</name>
<gene>
    <name evidence="3" type="ORF">SAMN02745126_06298</name>
</gene>
<dbReference type="AlphaFoldDB" id="A0A1T4THR0"/>
<evidence type="ECO:0000256" key="2">
    <source>
        <dbReference type="SAM" id="SignalP"/>
    </source>
</evidence>
<evidence type="ECO:0000313" key="3">
    <source>
        <dbReference type="EMBL" id="SKA39993.1"/>
    </source>
</evidence>
<organism evidence="3 4">
    <name type="scientific">Enhydrobacter aerosaccus</name>
    <dbReference type="NCBI Taxonomy" id="225324"/>
    <lineage>
        <taxon>Bacteria</taxon>
        <taxon>Pseudomonadati</taxon>
        <taxon>Pseudomonadota</taxon>
        <taxon>Alphaproteobacteria</taxon>
        <taxon>Hyphomicrobiales</taxon>
        <taxon>Enhydrobacter</taxon>
    </lineage>
</organism>
<feature type="signal peptide" evidence="2">
    <location>
        <begin position="1"/>
        <end position="26"/>
    </location>
</feature>
<feature type="chain" id="PRO_5012211010" evidence="2">
    <location>
        <begin position="27"/>
        <end position="240"/>
    </location>
</feature>
<keyword evidence="4" id="KW-1185">Reference proteome</keyword>